<comment type="caution">
    <text evidence="3">The sequence shown here is derived from an EMBL/GenBank/DDBJ whole genome shotgun (WGS) entry which is preliminary data.</text>
</comment>
<evidence type="ECO:0000313" key="4">
    <source>
        <dbReference type="Proteomes" id="UP000231530"/>
    </source>
</evidence>
<feature type="chain" id="PRO_5013809558" evidence="2">
    <location>
        <begin position="25"/>
        <end position="174"/>
    </location>
</feature>
<proteinExistence type="predicted"/>
<evidence type="ECO:0000256" key="1">
    <source>
        <dbReference type="SAM" id="Phobius"/>
    </source>
</evidence>
<dbReference type="InterPro" id="IPR043993">
    <property type="entry name" value="T4SS_pilin"/>
</dbReference>
<organism evidence="3 4">
    <name type="scientific">Candidatus Magasanikbacteria bacterium CG10_big_fil_rev_8_21_14_0_10_42_10</name>
    <dbReference type="NCBI Taxonomy" id="1974649"/>
    <lineage>
        <taxon>Bacteria</taxon>
        <taxon>Candidatus Magasanikiibacteriota</taxon>
    </lineage>
</organism>
<evidence type="ECO:0000313" key="3">
    <source>
        <dbReference type="EMBL" id="PIR76539.1"/>
    </source>
</evidence>
<dbReference type="Pfam" id="PF18895">
    <property type="entry name" value="T4SS_pilin"/>
    <property type="match status" value="1"/>
</dbReference>
<name>A0A2H0TWK0_9BACT</name>
<reference evidence="4" key="1">
    <citation type="submission" date="2017-09" db="EMBL/GenBank/DDBJ databases">
        <title>Depth-based differentiation of microbial function through sediment-hosted aquifers and enrichment of novel symbionts in the deep terrestrial subsurface.</title>
        <authorList>
            <person name="Probst A.J."/>
            <person name="Ladd B."/>
            <person name="Jarett J.K."/>
            <person name="Geller-Mcgrath D.E."/>
            <person name="Sieber C.M.K."/>
            <person name="Emerson J.B."/>
            <person name="Anantharaman K."/>
            <person name="Thomas B.C."/>
            <person name="Malmstrom R."/>
            <person name="Stieglmeier M."/>
            <person name="Klingl A."/>
            <person name="Woyke T."/>
            <person name="Ryan C.M."/>
            <person name="Banfield J.F."/>
        </authorList>
    </citation>
    <scope>NUCLEOTIDE SEQUENCE [LARGE SCALE GENOMIC DNA]</scope>
</reference>
<keyword evidence="2" id="KW-0732">Signal</keyword>
<dbReference type="Proteomes" id="UP000231530">
    <property type="component" value="Unassembled WGS sequence"/>
</dbReference>
<evidence type="ECO:0000256" key="2">
    <source>
        <dbReference type="SAM" id="SignalP"/>
    </source>
</evidence>
<sequence>MKRYFFSFFFLAIVAMVFPQHAYAGGATQDQFYIQGQVNYNNTEVNKQTQAFTGSQGANLGRVKDTREVIASLIQSFLVVLGTLFLVYMVYAGYLILTSAGIDERVEKGKNILRNAIIGLAIVLFSYAGTWFIRWLFVATGDQTYKDCVPYSTDVNGDPLDASGNLISDPKNGC</sequence>
<accession>A0A2H0TWK0</accession>
<keyword evidence="1" id="KW-1133">Transmembrane helix</keyword>
<feature type="signal peptide" evidence="2">
    <location>
        <begin position="1"/>
        <end position="24"/>
    </location>
</feature>
<dbReference type="AlphaFoldDB" id="A0A2H0TWK0"/>
<gene>
    <name evidence="3" type="ORF">COU32_01595</name>
</gene>
<keyword evidence="1" id="KW-0812">Transmembrane</keyword>
<feature type="transmembrane region" description="Helical" evidence="1">
    <location>
        <begin position="117"/>
        <end position="137"/>
    </location>
</feature>
<keyword evidence="1" id="KW-0472">Membrane</keyword>
<feature type="transmembrane region" description="Helical" evidence="1">
    <location>
        <begin position="69"/>
        <end position="97"/>
    </location>
</feature>
<dbReference type="EMBL" id="PFBY01000020">
    <property type="protein sequence ID" value="PIR76539.1"/>
    <property type="molecule type" value="Genomic_DNA"/>
</dbReference>
<protein>
    <submittedName>
        <fullName evidence="3">Uncharacterized protein</fullName>
    </submittedName>
</protein>